<dbReference type="EMBL" id="CM055744">
    <property type="protein sequence ID" value="KAJ7998596.1"/>
    <property type="molecule type" value="Genomic_DNA"/>
</dbReference>
<name>A0ACC2G4X5_DALPE</name>
<proteinExistence type="predicted"/>
<dbReference type="Proteomes" id="UP001157502">
    <property type="component" value="Chromosome 17"/>
</dbReference>
<evidence type="ECO:0000313" key="2">
    <source>
        <dbReference type="Proteomes" id="UP001157502"/>
    </source>
</evidence>
<keyword evidence="2" id="KW-1185">Reference proteome</keyword>
<protein>
    <submittedName>
        <fullName evidence="1">Uncharacterized protein</fullName>
    </submittedName>
</protein>
<reference evidence="1" key="1">
    <citation type="submission" date="2021-05" db="EMBL/GenBank/DDBJ databases">
        <authorList>
            <person name="Pan Q."/>
            <person name="Jouanno E."/>
            <person name="Zahm M."/>
            <person name="Klopp C."/>
            <person name="Cabau C."/>
            <person name="Louis A."/>
            <person name="Berthelot C."/>
            <person name="Parey E."/>
            <person name="Roest Crollius H."/>
            <person name="Montfort J."/>
            <person name="Robinson-Rechavi M."/>
            <person name="Bouchez O."/>
            <person name="Lampietro C."/>
            <person name="Lopez Roques C."/>
            <person name="Donnadieu C."/>
            <person name="Postlethwait J."/>
            <person name="Bobe J."/>
            <person name="Dillon D."/>
            <person name="Chandos A."/>
            <person name="von Hippel F."/>
            <person name="Guiguen Y."/>
        </authorList>
    </citation>
    <scope>NUCLEOTIDE SEQUENCE</scope>
    <source>
        <strain evidence="1">YG-Jan2019</strain>
    </source>
</reference>
<organism evidence="1 2">
    <name type="scientific">Dallia pectoralis</name>
    <name type="common">Alaska blackfish</name>
    <dbReference type="NCBI Taxonomy" id="75939"/>
    <lineage>
        <taxon>Eukaryota</taxon>
        <taxon>Metazoa</taxon>
        <taxon>Chordata</taxon>
        <taxon>Craniata</taxon>
        <taxon>Vertebrata</taxon>
        <taxon>Euteleostomi</taxon>
        <taxon>Actinopterygii</taxon>
        <taxon>Neopterygii</taxon>
        <taxon>Teleostei</taxon>
        <taxon>Protacanthopterygii</taxon>
        <taxon>Esociformes</taxon>
        <taxon>Umbridae</taxon>
        <taxon>Dallia</taxon>
    </lineage>
</organism>
<accession>A0ACC2G4X5</accession>
<comment type="caution">
    <text evidence="1">The sequence shown here is derived from an EMBL/GenBank/DDBJ whole genome shotgun (WGS) entry which is preliminary data.</text>
</comment>
<gene>
    <name evidence="1" type="ORF">DPEC_G00206540</name>
</gene>
<evidence type="ECO:0000313" key="1">
    <source>
        <dbReference type="EMBL" id="KAJ7998596.1"/>
    </source>
</evidence>
<sequence length="123" mass="14064">MRLKTQDPLNLHGFPKPSRSSTSSAEVTSRALHRQQLMRDQLEQREPRDRKDCSDRHPTRPVLHPVLRPVLHPDHPHKPNLKVTALTDLPAVTSVPMEVLRVRPSWCQADLGATNLRLVFVVH</sequence>